<keyword evidence="4 9" id="KW-0949">S-adenosyl-L-methionine</keyword>
<comment type="subcellular location">
    <subcellularLocation>
        <location evidence="9">Cytoplasm</location>
    </subcellularLocation>
</comment>
<dbReference type="InterPro" id="IPR013785">
    <property type="entry name" value="Aldolase_TIM"/>
</dbReference>
<dbReference type="Proteomes" id="UP001218246">
    <property type="component" value="Unassembled WGS sequence"/>
</dbReference>
<dbReference type="InterPro" id="IPR007197">
    <property type="entry name" value="rSAM"/>
</dbReference>
<feature type="domain" description="Radical SAM core" evidence="10">
    <location>
        <begin position="1"/>
        <end position="233"/>
    </location>
</feature>
<comment type="function">
    <text evidence="9">Probably acts as a heme chaperone, transferring heme to an unknown acceptor. Binds one molecule of heme per monomer, possibly covalently. Binds 1 [4Fe-4S] cluster. The cluster is coordinated with 3 cysteines and an exchangeable S-adenosyl-L-methionine.</text>
</comment>
<protein>
    <recommendedName>
        <fullName evidence="2 9">Heme chaperone HemW</fullName>
    </recommendedName>
</protein>
<organism evidence="11 12">
    <name type="scientific">Ectobacillus antri</name>
    <dbReference type="NCBI Taxonomy" id="2486280"/>
    <lineage>
        <taxon>Bacteria</taxon>
        <taxon>Bacillati</taxon>
        <taxon>Bacillota</taxon>
        <taxon>Bacilli</taxon>
        <taxon>Bacillales</taxon>
        <taxon>Bacillaceae</taxon>
        <taxon>Ectobacillus</taxon>
    </lineage>
</organism>
<dbReference type="InterPro" id="IPR058240">
    <property type="entry name" value="rSAM_sf"/>
</dbReference>
<dbReference type="SFLD" id="SFLDG01082">
    <property type="entry name" value="B12-binding_domain_containing"/>
    <property type="match status" value="1"/>
</dbReference>
<evidence type="ECO:0000256" key="6">
    <source>
        <dbReference type="ARBA" id="ARBA00023004"/>
    </source>
</evidence>
<keyword evidence="9" id="KW-0963">Cytoplasm</keyword>
<dbReference type="PROSITE" id="PS51918">
    <property type="entry name" value="RADICAL_SAM"/>
    <property type="match status" value="1"/>
</dbReference>
<dbReference type="InterPro" id="IPR006638">
    <property type="entry name" value="Elp3/MiaA/NifB-like_rSAM"/>
</dbReference>
<evidence type="ECO:0000313" key="11">
    <source>
        <dbReference type="EMBL" id="MDG5753236.1"/>
    </source>
</evidence>
<evidence type="ECO:0000256" key="4">
    <source>
        <dbReference type="ARBA" id="ARBA00022691"/>
    </source>
</evidence>
<dbReference type="SFLD" id="SFLDF00288">
    <property type="entry name" value="HemN-like__clustered_with_nucl"/>
    <property type="match status" value="1"/>
</dbReference>
<dbReference type="Gene3D" id="3.20.20.70">
    <property type="entry name" value="Aldolase class I"/>
    <property type="match status" value="1"/>
</dbReference>
<keyword evidence="9" id="KW-0004">4Fe-4S</keyword>
<evidence type="ECO:0000313" key="12">
    <source>
        <dbReference type="Proteomes" id="UP001218246"/>
    </source>
</evidence>
<evidence type="ECO:0000256" key="8">
    <source>
        <dbReference type="ARBA" id="ARBA00023186"/>
    </source>
</evidence>
<dbReference type="EMBL" id="JARULN010000002">
    <property type="protein sequence ID" value="MDG5753236.1"/>
    <property type="molecule type" value="Genomic_DNA"/>
</dbReference>
<keyword evidence="12" id="KW-1185">Reference proteome</keyword>
<evidence type="ECO:0000259" key="10">
    <source>
        <dbReference type="PROSITE" id="PS51918"/>
    </source>
</evidence>
<evidence type="ECO:0000256" key="9">
    <source>
        <dbReference type="RuleBase" id="RU364116"/>
    </source>
</evidence>
<comment type="caution">
    <text evidence="11">The sequence shown here is derived from an EMBL/GenBank/DDBJ whole genome shotgun (WGS) entry which is preliminary data.</text>
</comment>
<dbReference type="SUPFAM" id="SSF102114">
    <property type="entry name" value="Radical SAM enzymes"/>
    <property type="match status" value="1"/>
</dbReference>
<dbReference type="InterPro" id="IPR010723">
    <property type="entry name" value="HemN_C"/>
</dbReference>
<dbReference type="SMART" id="SM00729">
    <property type="entry name" value="Elp3"/>
    <property type="match status" value="1"/>
</dbReference>
<reference evidence="11 12" key="1">
    <citation type="submission" date="2023-04" db="EMBL/GenBank/DDBJ databases">
        <title>Ectobacillus antri isolated from activated sludge.</title>
        <authorList>
            <person name="Yan P."/>
            <person name="Liu X."/>
        </authorList>
    </citation>
    <scope>NUCLEOTIDE SEQUENCE [LARGE SCALE GENOMIC DNA]</scope>
    <source>
        <strain evidence="11 12">C18H</strain>
    </source>
</reference>
<keyword evidence="5 9" id="KW-0479">Metal-binding</keyword>
<dbReference type="PANTHER" id="PTHR13932:SF5">
    <property type="entry name" value="RADICAL S-ADENOSYL METHIONINE DOMAIN-CONTAINING PROTEIN 1, MITOCHONDRIAL"/>
    <property type="match status" value="1"/>
</dbReference>
<evidence type="ECO:0000256" key="2">
    <source>
        <dbReference type="ARBA" id="ARBA00017228"/>
    </source>
</evidence>
<evidence type="ECO:0000256" key="3">
    <source>
        <dbReference type="ARBA" id="ARBA00022617"/>
    </source>
</evidence>
<dbReference type="CDD" id="cd01335">
    <property type="entry name" value="Radical_SAM"/>
    <property type="match status" value="1"/>
</dbReference>
<sequence length="378" mass="43327">MRAAYIHIPFCQHICHYCDFNKVFIDRQPVDLYLDYLEKEIVNTLQVAPFQQLDTIFVGGGTPTALNMAQTEKLLFVINKHLVPRTVNYELTFEANPGDLPKEKLQLLLDGGVNRLSFGVQSFNDELLQSIGRAHTKRDVLTALTEAQEVGFTNLNVDLIYSLPGQTLEDLQDTLETAFTLDVQHFSAYSLIIEPKTVFYNLMRRGKLPLPGEENEANMYEMVIDAMSRNGYSQYEISNFSKPGYESRHNLTYWNNEYYYGFGAGAHSYVDGKRIQNVGPLKKYFETIDAAGFPYLSAHDVTKEEQMEEEMFLGLRKEKGVHKTTFAAKYGISVHEVFEKQIREQVKHGLLEETEHTIRLTRAGKLLGNEVFQTFLME</sequence>
<evidence type="ECO:0000256" key="1">
    <source>
        <dbReference type="ARBA" id="ARBA00006100"/>
    </source>
</evidence>
<keyword evidence="3 9" id="KW-0349">Heme</keyword>
<dbReference type="NCBIfam" id="TIGR00539">
    <property type="entry name" value="hemN_rel"/>
    <property type="match status" value="1"/>
</dbReference>
<dbReference type="SFLD" id="SFLDF00562">
    <property type="entry name" value="HemN-like__clustered_with_heat"/>
    <property type="match status" value="1"/>
</dbReference>
<dbReference type="Pfam" id="PF06969">
    <property type="entry name" value="HemN_C"/>
    <property type="match status" value="1"/>
</dbReference>
<name>A0ABT6H490_9BACI</name>
<dbReference type="SFLD" id="SFLDS00029">
    <property type="entry name" value="Radical_SAM"/>
    <property type="match status" value="1"/>
</dbReference>
<accession>A0ABT6H490</accession>
<dbReference type="PANTHER" id="PTHR13932">
    <property type="entry name" value="COPROPORPHYRINIGEN III OXIDASE"/>
    <property type="match status" value="1"/>
</dbReference>
<keyword evidence="6 9" id="KW-0408">Iron</keyword>
<evidence type="ECO:0000256" key="5">
    <source>
        <dbReference type="ARBA" id="ARBA00022723"/>
    </source>
</evidence>
<keyword evidence="7 9" id="KW-0411">Iron-sulfur</keyword>
<dbReference type="RefSeq" id="WP_124563345.1">
    <property type="nucleotide sequence ID" value="NZ_JARRRY010000001.1"/>
</dbReference>
<dbReference type="InterPro" id="IPR034505">
    <property type="entry name" value="Coproporphyrinogen-III_oxidase"/>
</dbReference>
<dbReference type="Pfam" id="PF04055">
    <property type="entry name" value="Radical_SAM"/>
    <property type="match status" value="1"/>
</dbReference>
<gene>
    <name evidence="11" type="primary">hemW</name>
    <name evidence="11" type="ORF">P6P90_04390</name>
</gene>
<dbReference type="InterPro" id="IPR004559">
    <property type="entry name" value="HemW-like"/>
</dbReference>
<keyword evidence="8 9" id="KW-0143">Chaperone</keyword>
<evidence type="ECO:0000256" key="7">
    <source>
        <dbReference type="ARBA" id="ARBA00023014"/>
    </source>
</evidence>
<comment type="similarity">
    <text evidence="1">Belongs to the anaerobic coproporphyrinogen-III oxidase family. HemW subfamily.</text>
</comment>
<dbReference type="SFLD" id="SFLDG01065">
    <property type="entry name" value="anaerobic_coproporphyrinogen-I"/>
    <property type="match status" value="1"/>
</dbReference>
<proteinExistence type="inferred from homology"/>